<dbReference type="Pfam" id="PF18721">
    <property type="entry name" value="CxC6"/>
    <property type="match status" value="1"/>
</dbReference>
<feature type="region of interest" description="Disordered" evidence="1">
    <location>
        <begin position="467"/>
        <end position="489"/>
    </location>
</feature>
<dbReference type="InterPro" id="IPR041539">
    <property type="entry name" value="CxC5"/>
</dbReference>
<dbReference type="OrthoDB" id="2639189at2759"/>
<dbReference type="Pfam" id="PF18718">
    <property type="entry name" value="CxC5"/>
    <property type="match status" value="1"/>
</dbReference>
<gene>
    <name evidence="4" type="ORF">GALMADRAFT_143699</name>
</gene>
<dbReference type="EMBL" id="KL142392">
    <property type="protein sequence ID" value="KDR71418.1"/>
    <property type="molecule type" value="Genomic_DNA"/>
</dbReference>
<feature type="domain" description="CxC5 like cysteine cluster associated with KDZ" evidence="2">
    <location>
        <begin position="114"/>
        <end position="229"/>
    </location>
</feature>
<feature type="domain" description="CxC6 like cysteine cluster associated with KDZ" evidence="3">
    <location>
        <begin position="328"/>
        <end position="406"/>
    </location>
</feature>
<evidence type="ECO:0000259" key="3">
    <source>
        <dbReference type="Pfam" id="PF18721"/>
    </source>
</evidence>
<proteinExistence type="predicted"/>
<dbReference type="STRING" id="685588.A0A067SXD6"/>
<dbReference type="Proteomes" id="UP000027222">
    <property type="component" value="Unassembled WGS sequence"/>
</dbReference>
<dbReference type="HOGENOM" id="CLU_004966_4_0_1"/>
<evidence type="ECO:0000313" key="4">
    <source>
        <dbReference type="EMBL" id="KDR71418.1"/>
    </source>
</evidence>
<evidence type="ECO:0000256" key="1">
    <source>
        <dbReference type="SAM" id="MobiDB-lite"/>
    </source>
</evidence>
<evidence type="ECO:0000313" key="5">
    <source>
        <dbReference type="Proteomes" id="UP000027222"/>
    </source>
</evidence>
<accession>A0A067SXD6</accession>
<name>A0A067SXD6_GALM3</name>
<organism evidence="4 5">
    <name type="scientific">Galerina marginata (strain CBS 339.88)</name>
    <dbReference type="NCBI Taxonomy" id="685588"/>
    <lineage>
        <taxon>Eukaryota</taxon>
        <taxon>Fungi</taxon>
        <taxon>Dikarya</taxon>
        <taxon>Basidiomycota</taxon>
        <taxon>Agaricomycotina</taxon>
        <taxon>Agaricomycetes</taxon>
        <taxon>Agaricomycetidae</taxon>
        <taxon>Agaricales</taxon>
        <taxon>Agaricineae</taxon>
        <taxon>Strophariaceae</taxon>
        <taxon>Galerina</taxon>
    </lineage>
</organism>
<evidence type="ECO:0000259" key="2">
    <source>
        <dbReference type="Pfam" id="PF18718"/>
    </source>
</evidence>
<evidence type="ECO:0008006" key="6">
    <source>
        <dbReference type="Google" id="ProtNLM"/>
    </source>
</evidence>
<protein>
    <recommendedName>
        <fullName evidence="6">CxC5 like cysteine cluster associated with KDZ domain-containing protein</fullName>
    </recommendedName>
</protein>
<reference evidence="5" key="1">
    <citation type="journal article" date="2014" name="Proc. Natl. Acad. Sci. U.S.A.">
        <title>Extensive sampling of basidiomycete genomes demonstrates inadequacy of the white-rot/brown-rot paradigm for wood decay fungi.</title>
        <authorList>
            <person name="Riley R."/>
            <person name="Salamov A.A."/>
            <person name="Brown D.W."/>
            <person name="Nagy L.G."/>
            <person name="Floudas D."/>
            <person name="Held B.W."/>
            <person name="Levasseur A."/>
            <person name="Lombard V."/>
            <person name="Morin E."/>
            <person name="Otillar R."/>
            <person name="Lindquist E.A."/>
            <person name="Sun H."/>
            <person name="LaButti K.M."/>
            <person name="Schmutz J."/>
            <person name="Jabbour D."/>
            <person name="Luo H."/>
            <person name="Baker S.E."/>
            <person name="Pisabarro A.G."/>
            <person name="Walton J.D."/>
            <person name="Blanchette R.A."/>
            <person name="Henrissat B."/>
            <person name="Martin F."/>
            <person name="Cullen D."/>
            <person name="Hibbett D.S."/>
            <person name="Grigoriev I.V."/>
        </authorList>
    </citation>
    <scope>NUCLEOTIDE SEQUENCE [LARGE SCALE GENOMIC DNA]</scope>
    <source>
        <strain evidence="5">CBS 339.88</strain>
    </source>
</reference>
<dbReference type="InterPro" id="IPR040898">
    <property type="entry name" value="CxC6"/>
</dbReference>
<sequence>MFAIHVLERLKAHPILRHLTLDGICTFARIGSNLKREILQPQPISESNPAIAPAILPEHVHTFLGKALGIPLEVMDDCWDILGDHVWEMPQMPLMVEDYRLFKVFGWPLEKSLAAISIYPQDDCCSNAQCSNQTPLKKELSRKKAVVYTQSAGAQPAWNVSLYCPKCNTSYHNNYAVNGGNRIYHAGVPDLIQVGDHQFVEATLAYSWRAHMLFGWFSASNASRVFKSTMAGSGFQPSDWGLSDTLTTNQVWDAFVILGLLEDAQFRAKYLTVPHTGDQSNRFKAAMEERNEWIILNGQPDAVRHACDLCMRIFVMPDGSLRKCQAIVGDGLNMGRPRCGIPHCRNPLQNNRHRFCGEHAGNHDICAIVGCNQKVIENLIPDPKGGIAKTKKMKTCSLPLHQEMERKHHERSTGSFLYRQRLQHASVSQPVDSFSHAKNVPEQDIQEDFETYIVGEKDKVTLHVEKNPGSVGTDDFPPEPCPSKSESGNRKFKAHFGRQRTHNEQTLVRPCGIIFARATMFNAEAVSNFLVMVKNAFSVPGAQKPEHIFYDTNCLARQQAEKDPWFKGIGMCVDAWHFRNKHAVTHEYCQRNCNPAMYPELMDALMAWFFNTSIAEQTNAWLGGYHSMCREMLPAKYDFFLDEMIRLRNIEVLLRLQRQNRHPRIY</sequence>
<dbReference type="AlphaFoldDB" id="A0A067SXD6"/>
<keyword evidence="5" id="KW-1185">Reference proteome</keyword>